<evidence type="ECO:0000256" key="9">
    <source>
        <dbReference type="HAMAP-Rule" id="MF_00197"/>
    </source>
</evidence>
<evidence type="ECO:0000256" key="5">
    <source>
        <dbReference type="ARBA" id="ARBA00022605"/>
    </source>
</evidence>
<comment type="subunit">
    <text evidence="9">Homodimer.</text>
</comment>
<dbReference type="GO" id="GO:0008837">
    <property type="term" value="F:diaminopimelate epimerase activity"/>
    <property type="evidence" value="ECO:0007669"/>
    <property type="project" value="UniProtKB-UniRule"/>
</dbReference>
<evidence type="ECO:0000256" key="8">
    <source>
        <dbReference type="ARBA" id="ARBA00051712"/>
    </source>
</evidence>
<feature type="active site" description="Proton acceptor" evidence="9">
    <location>
        <position position="219"/>
    </location>
</feature>
<dbReference type="EC" id="5.1.1.7" evidence="3 9"/>
<dbReference type="EMBL" id="PKLZ01000001">
    <property type="protein sequence ID" value="PLW84161.1"/>
    <property type="molecule type" value="Genomic_DNA"/>
</dbReference>
<protein>
    <recommendedName>
        <fullName evidence="3 9">Diaminopimelate epimerase</fullName>
        <shortName evidence="9">DAP epimerase</shortName>
        <ecNumber evidence="3 9">5.1.1.7</ecNumber>
    </recommendedName>
    <alternativeName>
        <fullName evidence="9">PLP-independent amino acid racemase</fullName>
    </alternativeName>
</protein>
<dbReference type="InterPro" id="IPR018510">
    <property type="entry name" value="DAP_epimerase_AS"/>
</dbReference>
<feature type="site" description="Could be important to modulate the pK values of the two catalytic cysteine residues" evidence="9">
    <location>
        <position position="161"/>
    </location>
</feature>
<evidence type="ECO:0000256" key="1">
    <source>
        <dbReference type="ARBA" id="ARBA00005196"/>
    </source>
</evidence>
<keyword evidence="5 9" id="KW-0028">Amino-acid biosynthesis</keyword>
<evidence type="ECO:0000313" key="11">
    <source>
        <dbReference type="EMBL" id="PLW84161.1"/>
    </source>
</evidence>
<gene>
    <name evidence="9" type="primary">dapF</name>
    <name evidence="11" type="ORF">CWI75_02090</name>
</gene>
<comment type="caution">
    <text evidence="11">The sequence shown here is derived from an EMBL/GenBank/DDBJ whole genome shotgun (WGS) entry which is preliminary data.</text>
</comment>
<evidence type="ECO:0000256" key="2">
    <source>
        <dbReference type="ARBA" id="ARBA00010219"/>
    </source>
</evidence>
<dbReference type="AlphaFoldDB" id="A0A2N5Y6Z9"/>
<evidence type="ECO:0000256" key="4">
    <source>
        <dbReference type="ARBA" id="ARBA00022490"/>
    </source>
</evidence>
<sequence>MFLKFTKMHGAGNDFVVIDLISQRFRPRARDIRLLADRHFGIGCDQVLLVEPPDSPDVDFRYRIFNADGEEVENCGNGARCFARFVHDQRLTNKRIIRVQTAAGVLELRLRDQGRVEVDMGRPVFAPDAIPLRAAQQALHYSLDVAGRQLEFGALSMGNPHAILRVDSVAQADVATLGPLIENHPCFPARANAGFMEIVSGQEIRLRVFERGAGETLACGTGACAAVVYGITRGWLRDTVTVHLPGGKLEIRWAGLEQPVIMIGPTASVFEGSMKI</sequence>
<feature type="site" description="Important for dimerization" evidence="9">
    <location>
        <position position="270"/>
    </location>
</feature>
<evidence type="ECO:0000256" key="6">
    <source>
        <dbReference type="ARBA" id="ARBA00023154"/>
    </source>
</evidence>
<feature type="binding site" evidence="9">
    <location>
        <position position="66"/>
    </location>
    <ligand>
        <name>substrate</name>
    </ligand>
</feature>
<comment type="catalytic activity">
    <reaction evidence="8 9">
        <text>(2S,6S)-2,6-diaminopimelate = meso-2,6-diaminopimelate</text>
        <dbReference type="Rhea" id="RHEA:15393"/>
        <dbReference type="ChEBI" id="CHEBI:57609"/>
        <dbReference type="ChEBI" id="CHEBI:57791"/>
        <dbReference type="EC" id="5.1.1.7"/>
    </reaction>
</comment>
<comment type="similarity">
    <text evidence="2 9">Belongs to the diaminopimelate epimerase family.</text>
</comment>
<reference evidence="12" key="1">
    <citation type="submission" date="2017-11" db="EMBL/GenBank/DDBJ databases">
        <title>The draft genome sequence of Chromatocurvus sp. F02.</title>
        <authorList>
            <person name="Du Z.-J."/>
            <person name="Chang Y.-Q."/>
        </authorList>
    </citation>
    <scope>NUCLEOTIDE SEQUENCE [LARGE SCALE GENOMIC DNA]</scope>
    <source>
        <strain evidence="12">F02</strain>
    </source>
</reference>
<dbReference type="GO" id="GO:0005829">
    <property type="term" value="C:cytosol"/>
    <property type="evidence" value="ECO:0007669"/>
    <property type="project" value="TreeGrafter"/>
</dbReference>
<dbReference type="Gene3D" id="3.10.310.10">
    <property type="entry name" value="Diaminopimelate Epimerase, Chain A, domain 1"/>
    <property type="match status" value="2"/>
</dbReference>
<dbReference type="PANTHER" id="PTHR31689">
    <property type="entry name" value="DIAMINOPIMELATE EPIMERASE, CHLOROPLASTIC"/>
    <property type="match status" value="1"/>
</dbReference>
<keyword evidence="4 9" id="KW-0963">Cytoplasm</keyword>
<comment type="subcellular location">
    <subcellularLocation>
        <location evidence="9">Cytoplasm</location>
    </subcellularLocation>
</comment>
<evidence type="ECO:0000256" key="3">
    <source>
        <dbReference type="ARBA" id="ARBA00013080"/>
    </source>
</evidence>
<evidence type="ECO:0000313" key="12">
    <source>
        <dbReference type="Proteomes" id="UP000234845"/>
    </source>
</evidence>
<evidence type="ECO:0000256" key="10">
    <source>
        <dbReference type="PROSITE-ProRule" id="PRU10125"/>
    </source>
</evidence>
<evidence type="ECO:0000256" key="7">
    <source>
        <dbReference type="ARBA" id="ARBA00023235"/>
    </source>
</evidence>
<dbReference type="RefSeq" id="WP_101519797.1">
    <property type="nucleotide sequence ID" value="NZ_PKLZ01000001.1"/>
</dbReference>
<dbReference type="Proteomes" id="UP000234845">
    <property type="component" value="Unassembled WGS sequence"/>
</dbReference>
<feature type="binding site" evidence="9">
    <location>
        <begin position="76"/>
        <end position="77"/>
    </location>
    <ligand>
        <name>substrate</name>
    </ligand>
</feature>
<keyword evidence="12" id="KW-1185">Reference proteome</keyword>
<dbReference type="HAMAP" id="MF_00197">
    <property type="entry name" value="DAP_epimerase"/>
    <property type="match status" value="1"/>
</dbReference>
<name>A0A2N5Y6Z9_9GAMM</name>
<proteinExistence type="inferred from homology"/>
<dbReference type="SUPFAM" id="SSF54506">
    <property type="entry name" value="Diaminopimelate epimerase-like"/>
    <property type="match status" value="1"/>
</dbReference>
<feature type="binding site" evidence="9">
    <location>
        <position position="159"/>
    </location>
    <ligand>
        <name>substrate</name>
    </ligand>
</feature>
<dbReference type="NCBIfam" id="TIGR00652">
    <property type="entry name" value="DapF"/>
    <property type="match status" value="1"/>
</dbReference>
<dbReference type="Pfam" id="PF01678">
    <property type="entry name" value="DAP_epimerase"/>
    <property type="match status" value="2"/>
</dbReference>
<feature type="site" description="Could be important to modulate the pK values of the two catalytic cysteine residues" evidence="9">
    <location>
        <position position="210"/>
    </location>
</feature>
<dbReference type="UniPathway" id="UPA00034">
    <property type="reaction ID" value="UER00025"/>
</dbReference>
<dbReference type="OrthoDB" id="9805408at2"/>
<comment type="function">
    <text evidence="9">Catalyzes the stereoinversion of LL-2,6-diaminopimelate (L,L-DAP) to meso-diaminopimelate (meso-DAP), a precursor of L-lysine and an essential component of the bacterial peptidoglycan.</text>
</comment>
<feature type="binding site" evidence="9">
    <location>
        <position position="192"/>
    </location>
    <ligand>
        <name>substrate</name>
    </ligand>
</feature>
<feature type="binding site" evidence="9">
    <location>
        <position position="46"/>
    </location>
    <ligand>
        <name>substrate</name>
    </ligand>
</feature>
<feature type="binding site" evidence="9">
    <location>
        <begin position="210"/>
        <end position="211"/>
    </location>
    <ligand>
        <name>substrate</name>
    </ligand>
</feature>
<keyword evidence="6 9" id="KW-0457">Lysine biosynthesis</keyword>
<feature type="binding site" evidence="9">
    <location>
        <position position="13"/>
    </location>
    <ligand>
        <name>substrate</name>
    </ligand>
</feature>
<organism evidence="11 12">
    <name type="scientific">Kineobactrum sediminis</name>
    <dbReference type="NCBI Taxonomy" id="1905677"/>
    <lineage>
        <taxon>Bacteria</taxon>
        <taxon>Pseudomonadati</taxon>
        <taxon>Pseudomonadota</taxon>
        <taxon>Gammaproteobacteria</taxon>
        <taxon>Cellvibrionales</taxon>
        <taxon>Halieaceae</taxon>
        <taxon>Kineobactrum</taxon>
    </lineage>
</organism>
<dbReference type="PANTHER" id="PTHR31689:SF0">
    <property type="entry name" value="DIAMINOPIMELATE EPIMERASE"/>
    <property type="match status" value="1"/>
</dbReference>
<dbReference type="PROSITE" id="PS01326">
    <property type="entry name" value="DAP_EPIMERASE"/>
    <property type="match status" value="1"/>
</dbReference>
<feature type="binding site" evidence="9">
    <location>
        <begin position="220"/>
        <end position="221"/>
    </location>
    <ligand>
        <name>substrate</name>
    </ligand>
</feature>
<comment type="pathway">
    <text evidence="1 9">Amino-acid biosynthesis; L-lysine biosynthesis via DAP pathway; DL-2,6-diaminopimelate from LL-2,6-diaminopimelate: step 1/1.</text>
</comment>
<dbReference type="GO" id="GO:0009089">
    <property type="term" value="P:lysine biosynthetic process via diaminopimelate"/>
    <property type="evidence" value="ECO:0007669"/>
    <property type="project" value="UniProtKB-UniRule"/>
</dbReference>
<feature type="active site" description="Proton donor" evidence="9">
    <location>
        <position position="75"/>
    </location>
</feature>
<keyword evidence="7 9" id="KW-0413">Isomerase</keyword>
<accession>A0A2N5Y6Z9</accession>
<dbReference type="FunFam" id="3.10.310.10:FF:000001">
    <property type="entry name" value="Diaminopimelate epimerase"/>
    <property type="match status" value="1"/>
</dbReference>
<feature type="active site" evidence="10">
    <location>
        <position position="75"/>
    </location>
</feature>
<dbReference type="InterPro" id="IPR001653">
    <property type="entry name" value="DAP_epimerase_DapF"/>
</dbReference>